<feature type="region of interest" description="Disordered" evidence="1">
    <location>
        <begin position="262"/>
        <end position="286"/>
    </location>
</feature>
<dbReference type="AlphaFoldDB" id="A0AAN6Z6I4"/>
<gene>
    <name evidence="2" type="ORF">N657DRAFT_643196</name>
</gene>
<reference evidence="2" key="1">
    <citation type="journal article" date="2023" name="Mol. Phylogenet. Evol.">
        <title>Genome-scale phylogeny and comparative genomics of the fungal order Sordariales.</title>
        <authorList>
            <person name="Hensen N."/>
            <person name="Bonometti L."/>
            <person name="Westerberg I."/>
            <person name="Brannstrom I.O."/>
            <person name="Guillou S."/>
            <person name="Cros-Aarteil S."/>
            <person name="Calhoun S."/>
            <person name="Haridas S."/>
            <person name="Kuo A."/>
            <person name="Mondo S."/>
            <person name="Pangilinan J."/>
            <person name="Riley R."/>
            <person name="LaButti K."/>
            <person name="Andreopoulos B."/>
            <person name="Lipzen A."/>
            <person name="Chen C."/>
            <person name="Yan M."/>
            <person name="Daum C."/>
            <person name="Ng V."/>
            <person name="Clum A."/>
            <person name="Steindorff A."/>
            <person name="Ohm R.A."/>
            <person name="Martin F."/>
            <person name="Silar P."/>
            <person name="Natvig D.O."/>
            <person name="Lalanne C."/>
            <person name="Gautier V."/>
            <person name="Ament-Velasquez S.L."/>
            <person name="Kruys A."/>
            <person name="Hutchinson M.I."/>
            <person name="Powell A.J."/>
            <person name="Barry K."/>
            <person name="Miller A.N."/>
            <person name="Grigoriev I.V."/>
            <person name="Debuchy R."/>
            <person name="Gladieux P."/>
            <person name="Hiltunen Thoren M."/>
            <person name="Johannesson H."/>
        </authorList>
    </citation>
    <scope>NUCLEOTIDE SEQUENCE</scope>
    <source>
        <strain evidence="2">CBS 731.68</strain>
    </source>
</reference>
<sequence>MAPPLEIYVDGKGSSFRTAERAYLRLSVSTTSTDQSQAFHEVQSAVAKITSAFRVLATKTEDGLPHADAAVTAFTVTPLSTTSRYQVDLNYRPLVDQPKEHTVSASAEVVFRDMARLADVSNELATTAHVSVTDTEWKLTDGTRAELEREARLKAIRDAVAKAHDYAGVVGRRVAAVEIRDKPQETQLTQFGRRIMGWPLAQHQQQMQMQMMQQQQQAARNSQRLGAMSTSASSGDGIASEGPSLEPKTITVAASVSAKFMSTDGDEDNGLEVGRLGENLAKRPRV</sequence>
<dbReference type="PANTHER" id="PTHR34387">
    <property type="entry name" value="SLR1258 PROTEIN"/>
    <property type="match status" value="1"/>
</dbReference>
<protein>
    <submittedName>
        <fullName evidence="2">Uncharacterized protein</fullName>
    </submittedName>
</protein>
<comment type="caution">
    <text evidence="2">The sequence shown here is derived from an EMBL/GenBank/DDBJ whole genome shotgun (WGS) entry which is preliminary data.</text>
</comment>
<evidence type="ECO:0000256" key="1">
    <source>
        <dbReference type="SAM" id="MobiDB-lite"/>
    </source>
</evidence>
<dbReference type="GeneID" id="87829271"/>
<accession>A0AAN6Z6I4</accession>
<dbReference type="Pfam" id="PF04402">
    <property type="entry name" value="SIMPL"/>
    <property type="match status" value="1"/>
</dbReference>
<evidence type="ECO:0000313" key="3">
    <source>
        <dbReference type="Proteomes" id="UP001302602"/>
    </source>
</evidence>
<evidence type="ECO:0000313" key="2">
    <source>
        <dbReference type="EMBL" id="KAK4126413.1"/>
    </source>
</evidence>
<dbReference type="RefSeq" id="XP_062650184.1">
    <property type="nucleotide sequence ID" value="XM_062792502.1"/>
</dbReference>
<dbReference type="EMBL" id="MU853225">
    <property type="protein sequence ID" value="KAK4126413.1"/>
    <property type="molecule type" value="Genomic_DNA"/>
</dbReference>
<keyword evidence="3" id="KW-1185">Reference proteome</keyword>
<dbReference type="PANTHER" id="PTHR34387:SF2">
    <property type="entry name" value="SLR1258 PROTEIN"/>
    <property type="match status" value="1"/>
</dbReference>
<dbReference type="InterPro" id="IPR052022">
    <property type="entry name" value="26kDa_periplasmic_antigen"/>
</dbReference>
<feature type="compositionally biased region" description="Polar residues" evidence="1">
    <location>
        <begin position="218"/>
        <end position="234"/>
    </location>
</feature>
<dbReference type="Gene3D" id="3.30.110.170">
    <property type="entry name" value="Protein of unknown function (DUF541), domain 1"/>
    <property type="match status" value="1"/>
</dbReference>
<organism evidence="2 3">
    <name type="scientific">Parathielavia appendiculata</name>
    <dbReference type="NCBI Taxonomy" id="2587402"/>
    <lineage>
        <taxon>Eukaryota</taxon>
        <taxon>Fungi</taxon>
        <taxon>Dikarya</taxon>
        <taxon>Ascomycota</taxon>
        <taxon>Pezizomycotina</taxon>
        <taxon>Sordariomycetes</taxon>
        <taxon>Sordariomycetidae</taxon>
        <taxon>Sordariales</taxon>
        <taxon>Chaetomiaceae</taxon>
        <taxon>Parathielavia</taxon>
    </lineage>
</organism>
<name>A0AAN6Z6I4_9PEZI</name>
<proteinExistence type="predicted"/>
<reference evidence="2" key="2">
    <citation type="submission" date="2023-05" db="EMBL/GenBank/DDBJ databases">
        <authorList>
            <consortium name="Lawrence Berkeley National Laboratory"/>
            <person name="Steindorff A."/>
            <person name="Hensen N."/>
            <person name="Bonometti L."/>
            <person name="Westerberg I."/>
            <person name="Brannstrom I.O."/>
            <person name="Guillou S."/>
            <person name="Cros-Aarteil S."/>
            <person name="Calhoun S."/>
            <person name="Haridas S."/>
            <person name="Kuo A."/>
            <person name="Mondo S."/>
            <person name="Pangilinan J."/>
            <person name="Riley R."/>
            <person name="Labutti K."/>
            <person name="Andreopoulos B."/>
            <person name="Lipzen A."/>
            <person name="Chen C."/>
            <person name="Yanf M."/>
            <person name="Daum C."/>
            <person name="Ng V."/>
            <person name="Clum A."/>
            <person name="Ohm R."/>
            <person name="Martin F."/>
            <person name="Silar P."/>
            <person name="Natvig D."/>
            <person name="Lalanne C."/>
            <person name="Gautier V."/>
            <person name="Ament-Velasquez S.L."/>
            <person name="Kruys A."/>
            <person name="Hutchinson M.I."/>
            <person name="Powell A.J."/>
            <person name="Barry K."/>
            <person name="Miller A.N."/>
            <person name="Grigoriev I.V."/>
            <person name="Debuchy R."/>
            <person name="Gladieux P."/>
            <person name="Thoren M.H."/>
            <person name="Johannesson H."/>
        </authorList>
    </citation>
    <scope>NUCLEOTIDE SEQUENCE</scope>
    <source>
        <strain evidence="2">CBS 731.68</strain>
    </source>
</reference>
<dbReference type="Gene3D" id="3.30.70.2970">
    <property type="entry name" value="Protein of unknown function (DUF541), domain 2"/>
    <property type="match status" value="1"/>
</dbReference>
<dbReference type="InterPro" id="IPR007497">
    <property type="entry name" value="SIMPL/DUF541"/>
</dbReference>
<feature type="region of interest" description="Disordered" evidence="1">
    <location>
        <begin position="215"/>
        <end position="245"/>
    </location>
</feature>
<dbReference type="GO" id="GO:0006974">
    <property type="term" value="P:DNA damage response"/>
    <property type="evidence" value="ECO:0007669"/>
    <property type="project" value="TreeGrafter"/>
</dbReference>
<dbReference type="Proteomes" id="UP001302602">
    <property type="component" value="Unassembled WGS sequence"/>
</dbReference>